<dbReference type="InterPro" id="IPR008630">
    <property type="entry name" value="Glyco_trans_34"/>
</dbReference>
<evidence type="ECO:0000256" key="3">
    <source>
        <dbReference type="ARBA" id="ARBA00022679"/>
    </source>
</evidence>
<dbReference type="OrthoDB" id="2433113at2759"/>
<accession>A0A9N9D1A1</accession>
<comment type="caution">
    <text evidence="5">The sequence shown here is derived from an EMBL/GenBank/DDBJ whole genome shotgun (WGS) entry which is preliminary data.</text>
</comment>
<proteinExistence type="inferred from homology"/>
<name>A0A9N9D1A1_9GLOM</name>
<comment type="similarity">
    <text evidence="1">Belongs to the glycosyltransferase 34 family.</text>
</comment>
<gene>
    <name evidence="5" type="ORF">CPELLU_LOCUS7812</name>
</gene>
<evidence type="ECO:0000256" key="4">
    <source>
        <dbReference type="SAM" id="Phobius"/>
    </source>
</evidence>
<keyword evidence="4" id="KW-0472">Membrane</keyword>
<reference evidence="5" key="1">
    <citation type="submission" date="2021-06" db="EMBL/GenBank/DDBJ databases">
        <authorList>
            <person name="Kallberg Y."/>
            <person name="Tangrot J."/>
            <person name="Rosling A."/>
        </authorList>
    </citation>
    <scope>NUCLEOTIDE SEQUENCE</scope>
    <source>
        <strain evidence="5">FL966</strain>
    </source>
</reference>
<dbReference type="EMBL" id="CAJVQA010005352">
    <property type="protein sequence ID" value="CAG8618775.1"/>
    <property type="molecule type" value="Genomic_DNA"/>
</dbReference>
<dbReference type="GO" id="GO:0006487">
    <property type="term" value="P:protein N-linked glycosylation"/>
    <property type="evidence" value="ECO:0007669"/>
    <property type="project" value="TreeGrafter"/>
</dbReference>
<dbReference type="Proteomes" id="UP000789759">
    <property type="component" value="Unassembled WGS sequence"/>
</dbReference>
<dbReference type="GO" id="GO:0016757">
    <property type="term" value="F:glycosyltransferase activity"/>
    <property type="evidence" value="ECO:0007669"/>
    <property type="project" value="UniProtKB-KW"/>
</dbReference>
<dbReference type="Pfam" id="PF05637">
    <property type="entry name" value="Glyco_transf_34"/>
    <property type="match status" value="1"/>
</dbReference>
<evidence type="ECO:0000313" key="6">
    <source>
        <dbReference type="Proteomes" id="UP000789759"/>
    </source>
</evidence>
<organism evidence="5 6">
    <name type="scientific">Cetraspora pellucida</name>
    <dbReference type="NCBI Taxonomy" id="1433469"/>
    <lineage>
        <taxon>Eukaryota</taxon>
        <taxon>Fungi</taxon>
        <taxon>Fungi incertae sedis</taxon>
        <taxon>Mucoromycota</taxon>
        <taxon>Glomeromycotina</taxon>
        <taxon>Glomeromycetes</taxon>
        <taxon>Diversisporales</taxon>
        <taxon>Gigasporaceae</taxon>
        <taxon>Cetraspora</taxon>
    </lineage>
</organism>
<feature type="transmembrane region" description="Helical" evidence="4">
    <location>
        <begin position="24"/>
        <end position="41"/>
    </location>
</feature>
<keyword evidence="3" id="KW-0808">Transferase</keyword>
<keyword evidence="2" id="KW-0328">Glycosyltransferase</keyword>
<dbReference type="GO" id="GO:0000139">
    <property type="term" value="C:Golgi membrane"/>
    <property type="evidence" value="ECO:0007669"/>
    <property type="project" value="TreeGrafter"/>
</dbReference>
<evidence type="ECO:0000313" key="5">
    <source>
        <dbReference type="EMBL" id="CAG8618775.1"/>
    </source>
</evidence>
<keyword evidence="6" id="KW-1185">Reference proteome</keyword>
<sequence>MSKEAKIDMMLPSEQKQYRLKTNLYMAIFIIIFVMIFPSYYKINDYYLPDSIENDFDIDNSNSNNKNYGINTSGHYKILLLITSQMEEYQHRKLLRSVLFGINDNIDPCMKYDTNIYYKFLIPPYNVSKQMYKSFVSESVEYNDIVEFQHLPDLNLNFTQEIVLNWTQSLKNSGISFDFAVLLDNNSIINLSKLKRIISTFNISPIQLQYLIWGRFDDSFAEDIFVILGNKAIQTILANKDLIKKSDNQNIIKHAYLYTKDRHTSLSDNWNKLHFINDDKRFITLPERFDLIPKKTIMVRKLSSEEELIKVSIHLLIPPISVCRSHIPLYGEPSIAIVTSSYSYDNINNCSPSMLDVAYMLSENKRAYAQKHGYAFIPRSLEFQLQNDSNLNLWGKIDAVKKVLPYYDWVLWIDNDAIITNQEISIMELFTRFYQLLKDKIDTKNSVNEKIIENEKMVHHKKLDKREFSLDDNERYYDEGGPLDYAEDDDVNYDHESLFDDFDFSDEDEEYYDYFNEDDSDDDVYDFIEDEDEGIGESEDEGFAKLKRSEDGVKLLDERIHFIVSRPKKDTITNTGAFLIKNSEWSFEFLKKVQEINNLQDDKKTEQTSMWKLIDQYLSLRDRILLLDNDDHTFETFPDVWQNDDFILHFASNDCSAKFILDYFKKKN</sequence>
<dbReference type="InterPro" id="IPR029044">
    <property type="entry name" value="Nucleotide-diphossugar_trans"/>
</dbReference>
<keyword evidence="4" id="KW-0812">Transmembrane</keyword>
<dbReference type="AlphaFoldDB" id="A0A9N9D1A1"/>
<dbReference type="PANTHER" id="PTHR31306">
    <property type="entry name" value="ALPHA-1,6-MANNOSYLTRANSFERASE MNN11-RELATED"/>
    <property type="match status" value="1"/>
</dbReference>
<evidence type="ECO:0000256" key="1">
    <source>
        <dbReference type="ARBA" id="ARBA00005664"/>
    </source>
</evidence>
<dbReference type="Gene3D" id="3.90.550.10">
    <property type="entry name" value="Spore Coat Polysaccharide Biosynthesis Protein SpsA, Chain A"/>
    <property type="match status" value="2"/>
</dbReference>
<dbReference type="PANTHER" id="PTHR31306:SF4">
    <property type="entry name" value="ALPHA-1,2-GALACTOSYLTRANSFERASE"/>
    <property type="match status" value="1"/>
</dbReference>
<protein>
    <submittedName>
        <fullName evidence="5">14122_t:CDS:1</fullName>
    </submittedName>
</protein>
<evidence type="ECO:0000256" key="2">
    <source>
        <dbReference type="ARBA" id="ARBA00022676"/>
    </source>
</evidence>
<keyword evidence="4" id="KW-1133">Transmembrane helix</keyword>